<dbReference type="InterPro" id="IPR012547">
    <property type="entry name" value="PDDEXK_9"/>
</dbReference>
<organism evidence="2 3">
    <name type="scientific">Thiothrix lacustris</name>
    <dbReference type="NCBI Taxonomy" id="525917"/>
    <lineage>
        <taxon>Bacteria</taxon>
        <taxon>Pseudomonadati</taxon>
        <taxon>Pseudomonadota</taxon>
        <taxon>Gammaproteobacteria</taxon>
        <taxon>Thiotrichales</taxon>
        <taxon>Thiotrichaceae</taxon>
        <taxon>Thiothrix</taxon>
    </lineage>
</organism>
<feature type="domain" description="AAA-ATPase-like" evidence="1">
    <location>
        <begin position="8"/>
        <end position="202"/>
    </location>
</feature>
<dbReference type="Pfam" id="PF09820">
    <property type="entry name" value="AAA-ATPase_like"/>
    <property type="match status" value="1"/>
</dbReference>
<dbReference type="Pfam" id="PF08011">
    <property type="entry name" value="PDDEXK_9"/>
    <property type="match status" value="1"/>
</dbReference>
<sequence>MANLPNLPIGIQSFSELRTRNMLYVDKTQPIHRLLSTGKYYFLSRPRRFGKSLTLSTIRAIYEGKRELFQGLWIDDQWDWGQVHPVIHLSINQLDYQGSGLENALIAALQACAADYQITISGHTAKSLFASLIKTLFEHHGNVVVLIDEYDKPLIDYLDDIPLAKLNQTVMKNFYSVIKDSDPYLQFLLITGVSKFSKVSIFSDLNHLFDLTFVREAAALVGYTQTELEHYFSPYMQEVEENLGLERSELLEKMREWYNGYSWDGRTRVYNPFSILNFFRAGDFRNFWFETGTPTFLLKLLREQNLYKLDNLTVHERTFSSYDIDYLQAIPILFQTGYLTIKTKQAFGLYVLDYPNSEVRESLLDYIISDLRHLHTPMSSPMVVDLHQAFAINDMERVITLVKSIFKTIPSHIFIAKAEHYYHSLIYLVFFYLGQYTESEVNTNDGRLDCLVKTPTHIYVIEFKLDKSADAALKQIRDKGYAEKYRADLREKVLVGINFSSELKTVEGWKSEVLV</sequence>
<comment type="caution">
    <text evidence="2">The sequence shown here is derived from an EMBL/GenBank/DDBJ whole genome shotgun (WGS) entry which is preliminary data.</text>
</comment>
<dbReference type="EMBL" id="MTEJ01000017">
    <property type="protein sequence ID" value="OQX15242.1"/>
    <property type="molecule type" value="Genomic_DNA"/>
</dbReference>
<evidence type="ECO:0000313" key="3">
    <source>
        <dbReference type="Proteomes" id="UP000192491"/>
    </source>
</evidence>
<accession>A0A1Y1QWP4</accession>
<dbReference type="InterPro" id="IPR018631">
    <property type="entry name" value="AAA-ATPase-like_dom"/>
</dbReference>
<evidence type="ECO:0000313" key="2">
    <source>
        <dbReference type="EMBL" id="OQX15242.1"/>
    </source>
</evidence>
<dbReference type="Proteomes" id="UP000192491">
    <property type="component" value="Unassembled WGS sequence"/>
</dbReference>
<dbReference type="AlphaFoldDB" id="A0A1Y1QWP4"/>
<dbReference type="PANTHER" id="PTHR34825:SF1">
    <property type="entry name" value="AAA-ATPASE-LIKE DOMAIN-CONTAINING PROTEIN"/>
    <property type="match status" value="1"/>
</dbReference>
<dbReference type="PANTHER" id="PTHR34825">
    <property type="entry name" value="CONSERVED PROTEIN, WITH A WEAK D-GALACTARATE DEHYDRATASE/ALTRONATE HYDROLASE DOMAIN"/>
    <property type="match status" value="1"/>
</dbReference>
<proteinExistence type="predicted"/>
<reference evidence="2 3" key="1">
    <citation type="submission" date="2017-01" db="EMBL/GenBank/DDBJ databases">
        <title>Novel large sulfur bacteria in the metagenomes of groundwater-fed chemosynthetic microbial mats in the Lake Huron basin.</title>
        <authorList>
            <person name="Sharrar A.M."/>
            <person name="Flood B.E."/>
            <person name="Bailey J.V."/>
            <person name="Jones D.S."/>
            <person name="Biddanda B."/>
            <person name="Ruberg S.A."/>
            <person name="Marcus D.N."/>
            <person name="Dick G.J."/>
        </authorList>
    </citation>
    <scope>NUCLEOTIDE SEQUENCE [LARGE SCALE GENOMIC DNA]</scope>
    <source>
        <strain evidence="2">A8</strain>
    </source>
</reference>
<gene>
    <name evidence="2" type="ORF">BWK73_07380</name>
</gene>
<name>A0A1Y1QWP4_9GAMM</name>
<evidence type="ECO:0000259" key="1">
    <source>
        <dbReference type="Pfam" id="PF09820"/>
    </source>
</evidence>
<dbReference type="InterPro" id="IPR027417">
    <property type="entry name" value="P-loop_NTPase"/>
</dbReference>
<dbReference type="SUPFAM" id="SSF52540">
    <property type="entry name" value="P-loop containing nucleoside triphosphate hydrolases"/>
    <property type="match status" value="1"/>
</dbReference>
<protein>
    <recommendedName>
        <fullName evidence="1">AAA-ATPase-like domain-containing protein</fullName>
    </recommendedName>
</protein>